<proteinExistence type="predicted"/>
<keyword evidence="1" id="KW-0175">Coiled coil</keyword>
<dbReference type="RefSeq" id="WP_015228265.1">
    <property type="nucleotide sequence ID" value="NC_019780.1"/>
</dbReference>
<keyword evidence="4" id="KW-1185">Reference proteome</keyword>
<protein>
    <submittedName>
        <fullName evidence="3">Uncharacterized protein</fullName>
    </submittedName>
</protein>
<dbReference type="HOGENOM" id="CLU_125438_1_0_3"/>
<evidence type="ECO:0000313" key="3">
    <source>
        <dbReference type="EMBL" id="AFZ49252.1"/>
    </source>
</evidence>
<dbReference type="OrthoDB" id="513105at2"/>
<feature type="coiled-coil region" evidence="1">
    <location>
        <begin position="1"/>
        <end position="28"/>
    </location>
</feature>
<dbReference type="AlphaFoldDB" id="K9YRZ0"/>
<feature type="region of interest" description="Disordered" evidence="2">
    <location>
        <begin position="70"/>
        <end position="89"/>
    </location>
</feature>
<dbReference type="eggNOG" id="ENOG5032YZQ">
    <property type="taxonomic scope" value="Bacteria"/>
</dbReference>
<organism evidence="3 4">
    <name type="scientific">Dactylococcopsis salina (strain PCC 8305)</name>
    <name type="common">Myxobactron salinum</name>
    <dbReference type="NCBI Taxonomy" id="13035"/>
    <lineage>
        <taxon>Bacteria</taxon>
        <taxon>Bacillati</taxon>
        <taxon>Cyanobacteriota</taxon>
        <taxon>Cyanophyceae</taxon>
        <taxon>Nodosilineales</taxon>
        <taxon>Cymatolegaceae</taxon>
        <taxon>Dactylococcopsis</taxon>
    </lineage>
</organism>
<evidence type="ECO:0000256" key="2">
    <source>
        <dbReference type="SAM" id="MobiDB-lite"/>
    </source>
</evidence>
<evidence type="ECO:0000313" key="4">
    <source>
        <dbReference type="Proteomes" id="UP000010482"/>
    </source>
</evidence>
<sequence length="122" mass="13917">MDRLQNHIITLEQKIDRLYTVVEHLNNRFEETITMRNSASENSENVAINESSSENHHRGFSAMMGHKDVLLDDDTNTGGNRASDGEEVSPEIQIRRLNTQLAAAYNRIAALEEQLLAQRIHF</sequence>
<accession>K9YRZ0</accession>
<evidence type="ECO:0000256" key="1">
    <source>
        <dbReference type="SAM" id="Coils"/>
    </source>
</evidence>
<reference evidence="3" key="1">
    <citation type="submission" date="2012-04" db="EMBL/GenBank/DDBJ databases">
        <title>Finished genome of Dactylococcopsis salina PCC 8305.</title>
        <authorList>
            <consortium name="US DOE Joint Genome Institute"/>
            <person name="Gugger M."/>
            <person name="Coursin T."/>
            <person name="Rippka R."/>
            <person name="Tandeau De Marsac N."/>
            <person name="Huntemann M."/>
            <person name="Wei C.-L."/>
            <person name="Han J."/>
            <person name="Detter J.C."/>
            <person name="Han C."/>
            <person name="Tapia R."/>
            <person name="Daligault H."/>
            <person name="Chen A."/>
            <person name="Krypides N."/>
            <person name="Mavromatis K."/>
            <person name="Markowitz V."/>
            <person name="Szeto E."/>
            <person name="Ivanova N."/>
            <person name="Ovchinnikova G."/>
            <person name="Pagani I."/>
            <person name="Pati A."/>
            <person name="Goodwin L."/>
            <person name="Peters L."/>
            <person name="Pitluck S."/>
            <person name="Woyke T."/>
            <person name="Kerfeld C."/>
        </authorList>
    </citation>
    <scope>NUCLEOTIDE SEQUENCE [LARGE SCALE GENOMIC DNA]</scope>
    <source>
        <strain evidence="3">PCC 8305</strain>
    </source>
</reference>
<dbReference type="EMBL" id="CP003944">
    <property type="protein sequence ID" value="AFZ49252.1"/>
    <property type="molecule type" value="Genomic_DNA"/>
</dbReference>
<dbReference type="KEGG" id="dsl:Dacsa_0465"/>
<dbReference type="Proteomes" id="UP000010482">
    <property type="component" value="Chromosome"/>
</dbReference>
<name>K9YRZ0_DACS8</name>
<dbReference type="PATRIC" id="fig|13035.3.peg.530"/>
<gene>
    <name evidence="3" type="ORF">Dacsa_0465</name>
</gene>
<dbReference type="STRING" id="13035.Dacsa_0465"/>